<dbReference type="EMBL" id="AZHX01002870">
    <property type="protein sequence ID" value="ETW92536.1"/>
    <property type="molecule type" value="Genomic_DNA"/>
</dbReference>
<proteinExistence type="predicted"/>
<dbReference type="HOGENOM" id="CLU_3181472_0_0_7"/>
<organism evidence="1 2">
    <name type="scientific">Candidatus Entotheonella gemina</name>
    <dbReference type="NCBI Taxonomy" id="1429439"/>
    <lineage>
        <taxon>Bacteria</taxon>
        <taxon>Pseudomonadati</taxon>
        <taxon>Nitrospinota/Tectimicrobiota group</taxon>
        <taxon>Candidatus Tectimicrobiota</taxon>
        <taxon>Candidatus Entotheonellia</taxon>
        <taxon>Candidatus Entotheonellales</taxon>
        <taxon>Candidatus Entotheonellaceae</taxon>
        <taxon>Candidatus Entotheonella</taxon>
    </lineage>
</organism>
<name>W4L5B9_9BACT</name>
<accession>W4L5B9</accession>
<dbReference type="Gene3D" id="3.40.50.10540">
    <property type="entry name" value="Crotonobetainyl-coa:carnitine coa-transferase, domain 1"/>
    <property type="match status" value="1"/>
</dbReference>
<evidence type="ECO:0000313" key="1">
    <source>
        <dbReference type="EMBL" id="ETW92536.1"/>
    </source>
</evidence>
<dbReference type="InterPro" id="IPR023606">
    <property type="entry name" value="CoA-Trfase_III_dom_1_sf"/>
</dbReference>
<gene>
    <name evidence="1" type="ORF">ETSY2_53205</name>
</gene>
<reference evidence="1 2" key="1">
    <citation type="journal article" date="2014" name="Nature">
        <title>An environmental bacterial taxon with a large and distinct metabolic repertoire.</title>
        <authorList>
            <person name="Wilson M.C."/>
            <person name="Mori T."/>
            <person name="Ruckert C."/>
            <person name="Uria A.R."/>
            <person name="Helf M.J."/>
            <person name="Takada K."/>
            <person name="Gernert C."/>
            <person name="Steffens U.A."/>
            <person name="Heycke N."/>
            <person name="Schmitt S."/>
            <person name="Rinke C."/>
            <person name="Helfrich E.J."/>
            <person name="Brachmann A.O."/>
            <person name="Gurgui C."/>
            <person name="Wakimoto T."/>
            <person name="Kracht M."/>
            <person name="Crusemann M."/>
            <person name="Hentschel U."/>
            <person name="Abe I."/>
            <person name="Matsunaga S."/>
            <person name="Kalinowski J."/>
            <person name="Takeyama H."/>
            <person name="Piel J."/>
        </authorList>
    </citation>
    <scope>NUCLEOTIDE SEQUENCE [LARGE SCALE GENOMIC DNA]</scope>
    <source>
        <strain evidence="2">TSY2</strain>
    </source>
</reference>
<dbReference type="SUPFAM" id="SSF89796">
    <property type="entry name" value="CoA-transferase family III (CaiB/BaiF)"/>
    <property type="match status" value="1"/>
</dbReference>
<keyword evidence="2" id="KW-1185">Reference proteome</keyword>
<comment type="caution">
    <text evidence="1">The sequence shown here is derived from an EMBL/GenBank/DDBJ whole genome shotgun (WGS) entry which is preliminary data.</text>
</comment>
<sequence length="46" mass="4827">MPGALESVNILDLSNWIAGPFGTMLLGDLGPMSLKSSHRMVMVAAP</sequence>
<protein>
    <submittedName>
        <fullName evidence="1">Uncharacterized protein</fullName>
    </submittedName>
</protein>
<dbReference type="AlphaFoldDB" id="W4L5B9"/>
<dbReference type="Proteomes" id="UP000019140">
    <property type="component" value="Unassembled WGS sequence"/>
</dbReference>
<evidence type="ECO:0000313" key="2">
    <source>
        <dbReference type="Proteomes" id="UP000019140"/>
    </source>
</evidence>